<keyword evidence="3" id="KW-1185">Reference proteome</keyword>
<comment type="caution">
    <text evidence="2">The sequence shown here is derived from an EMBL/GenBank/DDBJ whole genome shotgun (WGS) entry which is preliminary data.</text>
</comment>
<organism evidence="2 3">
    <name type="scientific">Pleurodeles waltl</name>
    <name type="common">Iberian ribbed newt</name>
    <dbReference type="NCBI Taxonomy" id="8319"/>
    <lineage>
        <taxon>Eukaryota</taxon>
        <taxon>Metazoa</taxon>
        <taxon>Chordata</taxon>
        <taxon>Craniata</taxon>
        <taxon>Vertebrata</taxon>
        <taxon>Euteleostomi</taxon>
        <taxon>Amphibia</taxon>
        <taxon>Batrachia</taxon>
        <taxon>Caudata</taxon>
        <taxon>Salamandroidea</taxon>
        <taxon>Salamandridae</taxon>
        <taxon>Pleurodelinae</taxon>
        <taxon>Pleurodeles</taxon>
    </lineage>
</organism>
<feature type="region of interest" description="Disordered" evidence="1">
    <location>
        <begin position="65"/>
        <end position="84"/>
    </location>
</feature>
<sequence length="139" mass="14956">MRGRPGPCGGYPERPPWTARARRRFCPAAPRSLVELNKVLGASAHYSSAMGGHSGCLRSRLVRVGRDGAQPGREHPGPESLSAAAVRRVARRWALRKAQRRSVSSAAGDEARASALQRRGSRDVSPPDHRCTSASRGPL</sequence>
<reference evidence="2" key="1">
    <citation type="journal article" date="2022" name="bioRxiv">
        <title>Sequencing and chromosome-scale assembly of the giantPleurodeles waltlgenome.</title>
        <authorList>
            <person name="Brown T."/>
            <person name="Elewa A."/>
            <person name="Iarovenko S."/>
            <person name="Subramanian E."/>
            <person name="Araus A.J."/>
            <person name="Petzold A."/>
            <person name="Susuki M."/>
            <person name="Suzuki K.-i.T."/>
            <person name="Hayashi T."/>
            <person name="Toyoda A."/>
            <person name="Oliveira C."/>
            <person name="Osipova E."/>
            <person name="Leigh N.D."/>
            <person name="Simon A."/>
            <person name="Yun M.H."/>
        </authorList>
    </citation>
    <scope>NUCLEOTIDE SEQUENCE</scope>
    <source>
        <strain evidence="2">20211129_DDA</strain>
        <tissue evidence="2">Liver</tissue>
    </source>
</reference>
<dbReference type="AlphaFoldDB" id="A0AAV7LPA2"/>
<evidence type="ECO:0000256" key="1">
    <source>
        <dbReference type="SAM" id="MobiDB-lite"/>
    </source>
</evidence>
<proteinExistence type="predicted"/>
<name>A0AAV7LPA2_PLEWA</name>
<dbReference type="Proteomes" id="UP001066276">
    <property type="component" value="Chromosome 11"/>
</dbReference>
<evidence type="ECO:0000313" key="2">
    <source>
        <dbReference type="EMBL" id="KAJ1093396.1"/>
    </source>
</evidence>
<evidence type="ECO:0000313" key="3">
    <source>
        <dbReference type="Proteomes" id="UP001066276"/>
    </source>
</evidence>
<feature type="region of interest" description="Disordered" evidence="1">
    <location>
        <begin position="97"/>
        <end position="139"/>
    </location>
</feature>
<dbReference type="EMBL" id="JANPWB010000015">
    <property type="protein sequence ID" value="KAJ1093396.1"/>
    <property type="molecule type" value="Genomic_DNA"/>
</dbReference>
<gene>
    <name evidence="2" type="ORF">NDU88_006497</name>
</gene>
<feature type="compositionally biased region" description="Basic and acidic residues" evidence="1">
    <location>
        <begin position="120"/>
        <end position="131"/>
    </location>
</feature>
<accession>A0AAV7LPA2</accession>
<protein>
    <submittedName>
        <fullName evidence="2">Uncharacterized protein</fullName>
    </submittedName>
</protein>